<comment type="caution">
    <text evidence="4">The sequence shown here is derived from an EMBL/GenBank/DDBJ whole genome shotgun (WGS) entry which is preliminary data.</text>
</comment>
<dbReference type="HAMAP" id="MF_00108">
    <property type="entry name" value="IspD"/>
    <property type="match status" value="1"/>
</dbReference>
<evidence type="ECO:0000256" key="2">
    <source>
        <dbReference type="ARBA" id="ARBA00022695"/>
    </source>
</evidence>
<reference evidence="5" key="1">
    <citation type="journal article" date="2018" name="Front. Microbiol.">
        <title>Genome-Based Analysis Reveals the Taxonomy and Diversity of the Family Idiomarinaceae.</title>
        <authorList>
            <person name="Liu Y."/>
            <person name="Lai Q."/>
            <person name="Shao Z."/>
        </authorList>
    </citation>
    <scope>NUCLEOTIDE SEQUENCE [LARGE SCALE GENOMIC DNA]</scope>
    <source>
        <strain evidence="5">GBPy7</strain>
    </source>
</reference>
<dbReference type="Pfam" id="PF01128">
    <property type="entry name" value="IspD"/>
    <property type="match status" value="1"/>
</dbReference>
<dbReference type="PANTHER" id="PTHR32125:SF4">
    <property type="entry name" value="2-C-METHYL-D-ERYTHRITOL 4-PHOSPHATE CYTIDYLYLTRANSFERASE, CHLOROPLASTIC"/>
    <property type="match status" value="1"/>
</dbReference>
<keyword evidence="2 3" id="KW-0548">Nucleotidyltransferase</keyword>
<evidence type="ECO:0000256" key="3">
    <source>
        <dbReference type="HAMAP-Rule" id="MF_00108"/>
    </source>
</evidence>
<comment type="function">
    <text evidence="3">Catalyzes the formation of 4-diphosphocytidyl-2-C-methyl-D-erythritol from CTP and 2-C-methyl-D-erythritol 4-phosphate (MEP).</text>
</comment>
<dbReference type="InterPro" id="IPR001228">
    <property type="entry name" value="IspD"/>
</dbReference>
<dbReference type="FunFam" id="3.90.550.10:FF:000003">
    <property type="entry name" value="2-C-methyl-D-erythritol 4-phosphate cytidylyltransferase"/>
    <property type="match status" value="1"/>
</dbReference>
<name>A0A432W0F3_9GAMM</name>
<dbReference type="UniPathway" id="UPA00056">
    <property type="reaction ID" value="UER00093"/>
</dbReference>
<feature type="site" description="Positions MEP for the nucleophilic attack" evidence="3">
    <location>
        <position position="228"/>
    </location>
</feature>
<dbReference type="GO" id="GO:0019288">
    <property type="term" value="P:isopentenyl diphosphate biosynthetic process, methylerythritol 4-phosphate pathway"/>
    <property type="evidence" value="ECO:0007669"/>
    <property type="project" value="UniProtKB-UniRule"/>
</dbReference>
<evidence type="ECO:0000313" key="4">
    <source>
        <dbReference type="EMBL" id="RUO22504.1"/>
    </source>
</evidence>
<protein>
    <recommendedName>
        <fullName evidence="3">2-C-methyl-D-erythritol 4-phosphate cytidylyltransferase</fullName>
        <ecNumber evidence="3">2.7.7.60</ecNumber>
    </recommendedName>
    <alternativeName>
        <fullName evidence="3">4-diphosphocytidyl-2C-methyl-D-erythritol synthase</fullName>
    </alternativeName>
    <alternativeName>
        <fullName evidence="3">MEP cytidylyltransferase</fullName>
        <shortName evidence="3">MCT</shortName>
    </alternativeName>
</protein>
<comment type="similarity">
    <text evidence="3">Belongs to the IspD/TarI cytidylyltransferase family. IspD subfamily.</text>
</comment>
<feature type="site" description="Positions MEP for the nucleophilic attack" evidence="3">
    <location>
        <position position="172"/>
    </location>
</feature>
<keyword evidence="3" id="KW-0414">Isoprene biosynthesis</keyword>
<keyword evidence="1 3" id="KW-0808">Transferase</keyword>
<evidence type="ECO:0000313" key="5">
    <source>
        <dbReference type="Proteomes" id="UP000288395"/>
    </source>
</evidence>
<sequence>MIAVIPAAGIGQRMEASLPKQYLQCAGETLLDHSIAAILAEPRISKIFLALHENDHWFANSRFADHEQIQVVQGGASRAESVVNALSAAINTFPSDTLVAVHDAARPGLPLKLFSELLDVVNENPEQGALLALPVHDTVKYSTEKEAAANGGLTQTKDAGIGRNIVNKTLVRDHIWLAQTPQVFRLGDLQKALSLAAEQGNDITDEASAMETLGAQPILVPGSKKLLKVTTPDDLALIEFYLTTEQNEAR</sequence>
<dbReference type="Proteomes" id="UP000288395">
    <property type="component" value="Unassembled WGS sequence"/>
</dbReference>
<comment type="pathway">
    <text evidence="3">Isoprenoid biosynthesis; isopentenyl diphosphate biosynthesis via DXP pathway; isopentenyl diphosphate from 1-deoxy-D-xylulose 5-phosphate: step 2/6.</text>
</comment>
<dbReference type="PANTHER" id="PTHR32125">
    <property type="entry name" value="2-C-METHYL-D-ERYTHRITOL 4-PHOSPHATE CYTIDYLYLTRANSFERASE, CHLOROPLASTIC"/>
    <property type="match status" value="1"/>
</dbReference>
<dbReference type="InterPro" id="IPR029044">
    <property type="entry name" value="Nucleotide-diphossugar_trans"/>
</dbReference>
<feature type="site" description="Transition state stabilizer" evidence="3">
    <location>
        <position position="20"/>
    </location>
</feature>
<dbReference type="CDD" id="cd02516">
    <property type="entry name" value="CDP-ME_synthetase"/>
    <property type="match status" value="1"/>
</dbReference>
<accession>A0A432W0F3</accession>
<organism evidence="4 5">
    <name type="scientific">Aliidiomarina iranensis</name>
    <dbReference type="NCBI Taxonomy" id="1434071"/>
    <lineage>
        <taxon>Bacteria</taxon>
        <taxon>Pseudomonadati</taxon>
        <taxon>Pseudomonadota</taxon>
        <taxon>Gammaproteobacteria</taxon>
        <taxon>Alteromonadales</taxon>
        <taxon>Idiomarinaceae</taxon>
        <taxon>Aliidiomarina</taxon>
    </lineage>
</organism>
<comment type="catalytic activity">
    <reaction evidence="3">
        <text>2-C-methyl-D-erythritol 4-phosphate + CTP + H(+) = 4-CDP-2-C-methyl-D-erythritol + diphosphate</text>
        <dbReference type="Rhea" id="RHEA:13429"/>
        <dbReference type="ChEBI" id="CHEBI:15378"/>
        <dbReference type="ChEBI" id="CHEBI:33019"/>
        <dbReference type="ChEBI" id="CHEBI:37563"/>
        <dbReference type="ChEBI" id="CHEBI:57823"/>
        <dbReference type="ChEBI" id="CHEBI:58262"/>
        <dbReference type="EC" id="2.7.7.60"/>
    </reaction>
</comment>
<proteinExistence type="inferred from homology"/>
<dbReference type="NCBIfam" id="TIGR00453">
    <property type="entry name" value="ispD"/>
    <property type="match status" value="1"/>
</dbReference>
<keyword evidence="5" id="KW-1185">Reference proteome</keyword>
<dbReference type="EMBL" id="PIPJ01000002">
    <property type="protein sequence ID" value="RUO22504.1"/>
    <property type="molecule type" value="Genomic_DNA"/>
</dbReference>
<dbReference type="GO" id="GO:0050518">
    <property type="term" value="F:2-C-methyl-D-erythritol 4-phosphate cytidylyltransferase activity"/>
    <property type="evidence" value="ECO:0007669"/>
    <property type="project" value="UniProtKB-UniRule"/>
</dbReference>
<dbReference type="RefSeq" id="WP_126766136.1">
    <property type="nucleotide sequence ID" value="NZ_PIPJ01000002.1"/>
</dbReference>
<dbReference type="Gene3D" id="3.90.550.10">
    <property type="entry name" value="Spore Coat Polysaccharide Biosynthesis Protein SpsA, Chain A"/>
    <property type="match status" value="1"/>
</dbReference>
<dbReference type="EC" id="2.7.7.60" evidence="3"/>
<gene>
    <name evidence="3" type="primary">ispD</name>
    <name evidence="4" type="ORF">CWE08_04825</name>
</gene>
<dbReference type="InterPro" id="IPR050088">
    <property type="entry name" value="IspD/TarI_cytidylyltransf_bact"/>
</dbReference>
<dbReference type="AlphaFoldDB" id="A0A432W0F3"/>
<evidence type="ECO:0000256" key="1">
    <source>
        <dbReference type="ARBA" id="ARBA00022679"/>
    </source>
</evidence>
<dbReference type="OrthoDB" id="9806837at2"/>
<feature type="site" description="Transition state stabilizer" evidence="3">
    <location>
        <position position="13"/>
    </location>
</feature>
<dbReference type="SUPFAM" id="SSF53448">
    <property type="entry name" value="Nucleotide-diphospho-sugar transferases"/>
    <property type="match status" value="1"/>
</dbReference>
<dbReference type="InterPro" id="IPR034683">
    <property type="entry name" value="IspD/TarI"/>
</dbReference>